<reference evidence="2 3" key="1">
    <citation type="submission" date="2024-01" db="EMBL/GenBank/DDBJ databases">
        <title>Comparative genomics of Cryptococcus and Kwoniella reveals pathogenesis evolution and contrasting modes of karyotype evolution via chromosome fusion or intercentromeric recombination.</title>
        <authorList>
            <person name="Coelho M.A."/>
            <person name="David-Palma M."/>
            <person name="Shea T."/>
            <person name="Bowers K."/>
            <person name="McGinley-Smith S."/>
            <person name="Mohammad A.W."/>
            <person name="Gnirke A."/>
            <person name="Yurkov A.M."/>
            <person name="Nowrousian M."/>
            <person name="Sun S."/>
            <person name="Cuomo C.A."/>
            <person name="Heitman J."/>
        </authorList>
    </citation>
    <scope>NUCLEOTIDE SEQUENCE [LARGE SCALE GENOMIC DNA]</scope>
    <source>
        <strain evidence="2">CBS 11374</strain>
    </source>
</reference>
<organism evidence="2 3">
    <name type="scientific">Kwoniella shivajii</name>
    <dbReference type="NCBI Taxonomy" id="564305"/>
    <lineage>
        <taxon>Eukaryota</taxon>
        <taxon>Fungi</taxon>
        <taxon>Dikarya</taxon>
        <taxon>Basidiomycota</taxon>
        <taxon>Agaricomycotina</taxon>
        <taxon>Tremellomycetes</taxon>
        <taxon>Tremellales</taxon>
        <taxon>Cryptococcaceae</taxon>
        <taxon>Kwoniella</taxon>
    </lineage>
</organism>
<dbReference type="GeneID" id="87953273"/>
<evidence type="ECO:0000313" key="2">
    <source>
        <dbReference type="EMBL" id="WRT64213.1"/>
    </source>
</evidence>
<protein>
    <submittedName>
        <fullName evidence="2">Uncharacterized protein</fullName>
    </submittedName>
</protein>
<feature type="signal peptide" evidence="1">
    <location>
        <begin position="1"/>
        <end position="17"/>
    </location>
</feature>
<feature type="chain" id="PRO_5047156709" evidence="1">
    <location>
        <begin position="18"/>
        <end position="165"/>
    </location>
</feature>
<evidence type="ECO:0000313" key="3">
    <source>
        <dbReference type="Proteomes" id="UP001329825"/>
    </source>
</evidence>
<dbReference type="Proteomes" id="UP001329825">
    <property type="component" value="Chromosome 1"/>
</dbReference>
<dbReference type="RefSeq" id="XP_062788953.1">
    <property type="nucleotide sequence ID" value="XM_062932902.1"/>
</dbReference>
<sequence>MLLTVIIPFTILRLISGAPVDKPNTCQVRITHGERTLLDGTLTPDQIMDLNANNQKENRNPTQKDGSLIYSWDKNQLDQTEEKELMAAPFKATMQDEQGDATRTYSCQVTPFKISNDIIEFTFTKDDDPWLIGHLTDFAEMRCFEESLGPVSSHHRNTRFDRTML</sequence>
<accession>A0ABZ1CRQ4</accession>
<evidence type="ECO:0000256" key="1">
    <source>
        <dbReference type="SAM" id="SignalP"/>
    </source>
</evidence>
<dbReference type="EMBL" id="CP141881">
    <property type="protein sequence ID" value="WRT64213.1"/>
    <property type="molecule type" value="Genomic_DNA"/>
</dbReference>
<name>A0ABZ1CRQ4_9TREE</name>
<keyword evidence="3" id="KW-1185">Reference proteome</keyword>
<gene>
    <name evidence="2" type="ORF">IL334_001142</name>
</gene>
<keyword evidence="1" id="KW-0732">Signal</keyword>
<proteinExistence type="predicted"/>